<dbReference type="AlphaFoldDB" id="A0A975BTC2"/>
<dbReference type="Proteomes" id="UP000663722">
    <property type="component" value="Chromosome"/>
</dbReference>
<evidence type="ECO:0000259" key="2">
    <source>
        <dbReference type="Pfam" id="PF01855"/>
    </source>
</evidence>
<reference evidence="4" key="1">
    <citation type="journal article" date="2021" name="Microb. Physiol.">
        <title>Proteogenomic Insights into the Physiology of Marine, Sulfate-Reducing, Filamentous Desulfonema limicola and Desulfonema magnum.</title>
        <authorList>
            <person name="Schnaars V."/>
            <person name="Wohlbrand L."/>
            <person name="Scheve S."/>
            <person name="Hinrichs C."/>
            <person name="Reinhardt R."/>
            <person name="Rabus R."/>
        </authorList>
    </citation>
    <scope>NUCLEOTIDE SEQUENCE</scope>
    <source>
        <strain evidence="4">4be13</strain>
    </source>
</reference>
<dbReference type="EMBL" id="CP061800">
    <property type="protein sequence ID" value="QTA90879.1"/>
    <property type="molecule type" value="Genomic_DNA"/>
</dbReference>
<keyword evidence="1" id="KW-0560">Oxidoreductase</keyword>
<evidence type="ECO:0000256" key="1">
    <source>
        <dbReference type="ARBA" id="ARBA00023002"/>
    </source>
</evidence>
<accession>A0A975BTC2</accession>
<dbReference type="PANTHER" id="PTHR32154">
    <property type="entry name" value="PYRUVATE-FLAVODOXIN OXIDOREDUCTASE-RELATED"/>
    <property type="match status" value="1"/>
</dbReference>
<dbReference type="Gene3D" id="3.40.50.920">
    <property type="match status" value="1"/>
</dbReference>
<keyword evidence="5" id="KW-1185">Reference proteome</keyword>
<dbReference type="SUPFAM" id="SSF52922">
    <property type="entry name" value="TK C-terminal domain-like"/>
    <property type="match status" value="1"/>
</dbReference>
<evidence type="ECO:0000313" key="4">
    <source>
        <dbReference type="EMBL" id="QTA90879.1"/>
    </source>
</evidence>
<dbReference type="CDD" id="cd07034">
    <property type="entry name" value="TPP_PYR_PFOR_IOR-alpha_like"/>
    <property type="match status" value="1"/>
</dbReference>
<evidence type="ECO:0000259" key="3">
    <source>
        <dbReference type="Pfam" id="PF17147"/>
    </source>
</evidence>
<evidence type="ECO:0000313" key="5">
    <source>
        <dbReference type="Proteomes" id="UP000663722"/>
    </source>
</evidence>
<dbReference type="Gene3D" id="3.40.50.970">
    <property type="match status" value="1"/>
</dbReference>
<dbReference type="InterPro" id="IPR029061">
    <property type="entry name" value="THDP-binding"/>
</dbReference>
<protein>
    <submittedName>
        <fullName evidence="4">2-oxoglutarate synthase subunit KorA</fullName>
    </submittedName>
</protein>
<dbReference type="GO" id="GO:0006979">
    <property type="term" value="P:response to oxidative stress"/>
    <property type="evidence" value="ECO:0007669"/>
    <property type="project" value="TreeGrafter"/>
</dbReference>
<sequence>MKLSLLEGNEAMAWGAYHAGCRFFAGYPISPATTIFNTMLRILPPCGGTVLQAEDEISALGCCIGASMGGLKAMTATSGPGLSLCSEQISFAIGSEIPLVIAEVQRLGPSTGSATRGADGDIQFMRWGNSGGMPLIVLAPVDIADCFTLTAEAFNLAEAYRCPVILASNKEIGLTRESIDLKTLRWPKRIDRSPPSGNDPFLPFKSLPGKNVPGFLPIGGNHIVRQTSSTHGAPGYITTDPNEIAAMLERMKQKIEADVDKFTFAEAVIEPKAETMILCYGVTARAAKAVCNTLKAEGKPVSLLILKTLWPVPENFIRQKTEQVTNILVPEMNLGQYVREIERILKHKHIEFLGQMDGRLITPDRIKEVLNDKFAQ</sequence>
<dbReference type="RefSeq" id="WP_207678883.1">
    <property type="nucleotide sequence ID" value="NZ_CP061800.1"/>
</dbReference>
<gene>
    <name evidence="4" type="primary">korA2</name>
    <name evidence="4" type="ORF">dnm_069410</name>
</gene>
<dbReference type="SUPFAM" id="SSF52518">
    <property type="entry name" value="Thiamin diphosphate-binding fold (THDP-binding)"/>
    <property type="match status" value="1"/>
</dbReference>
<proteinExistence type="predicted"/>
<dbReference type="PANTHER" id="PTHR32154:SF14">
    <property type="entry name" value="2-OXOGLUTARATE SYNTHASE SUBUNIT KORA"/>
    <property type="match status" value="1"/>
</dbReference>
<organism evidence="4 5">
    <name type="scientific">Desulfonema magnum</name>
    <dbReference type="NCBI Taxonomy" id="45655"/>
    <lineage>
        <taxon>Bacteria</taxon>
        <taxon>Pseudomonadati</taxon>
        <taxon>Thermodesulfobacteriota</taxon>
        <taxon>Desulfobacteria</taxon>
        <taxon>Desulfobacterales</taxon>
        <taxon>Desulfococcaceae</taxon>
        <taxon>Desulfonema</taxon>
    </lineage>
</organism>
<dbReference type="GO" id="GO:0016491">
    <property type="term" value="F:oxidoreductase activity"/>
    <property type="evidence" value="ECO:0007669"/>
    <property type="project" value="UniProtKB-KW"/>
</dbReference>
<dbReference type="InterPro" id="IPR002880">
    <property type="entry name" value="Pyrv_Fd/Flavodoxin_OxRdtase_N"/>
</dbReference>
<dbReference type="KEGG" id="dmm:dnm_069410"/>
<dbReference type="Pfam" id="PF01855">
    <property type="entry name" value="POR_N"/>
    <property type="match status" value="1"/>
</dbReference>
<dbReference type="InterPro" id="IPR009014">
    <property type="entry name" value="Transketo_C/PFOR_II"/>
</dbReference>
<dbReference type="InterPro" id="IPR050722">
    <property type="entry name" value="Pyruvate:ferred/Flavod_OxRd"/>
</dbReference>
<feature type="domain" description="Pyruvate flavodoxin/ferredoxin oxidoreductase pyrimidine binding" evidence="2">
    <location>
        <begin position="15"/>
        <end position="185"/>
    </location>
</feature>
<dbReference type="InterPro" id="IPR033412">
    <property type="entry name" value="PFOR_II"/>
</dbReference>
<feature type="domain" description="Pyruvate:ferredoxin oxidoreductase core" evidence="3">
    <location>
        <begin position="273"/>
        <end position="366"/>
    </location>
</feature>
<dbReference type="Pfam" id="PF17147">
    <property type="entry name" value="PFOR_II"/>
    <property type="match status" value="1"/>
</dbReference>
<name>A0A975BTC2_9BACT</name>